<sequence>MSGQGGPGVASGRLAENVVHFGRALRAAGMRVGPGAIADALQALATTGVGGRGDVYWTLHACLVKRHEDHEVFDQTFRLFFRRRGLQERMMSELLPPTPNADRSNEVRSRVADALHGKREAELPREQKPKVELDARLTMSQTELLQTKDFEAMSAAEIAVARQLVRRLVMPDDKVRTRRLVPSGRGGRIDMRRSLRASLRTGGHGVTLERRAPAERHPPVVALCDISGSMAQYSRMVLHFLHALTEARGRVHSFVFGTRLTNVTRQLAARDPEVALERTACAVSDWSGGTRITTCIRRFNHDWSRRVLGQGAVVLLVTDGLERDPDADLAREVERLKRSCRRLVWLNPLLRFDRFEPRAGGIRAILPHVDEFRPVHNLAAMRELVAALDGSAVSAPRSPRDWLKEYAA</sequence>
<dbReference type="InterPro" id="IPR011195">
    <property type="entry name" value="UCP010256"/>
</dbReference>
<comment type="caution">
    <text evidence="1">The sequence shown here is derived from an EMBL/GenBank/DDBJ whole genome shotgun (WGS) entry which is preliminary data.</text>
</comment>
<dbReference type="OrthoDB" id="9790469at2"/>
<dbReference type="SUPFAM" id="SSF53300">
    <property type="entry name" value="vWA-like"/>
    <property type="match status" value="1"/>
</dbReference>
<dbReference type="PANTHER" id="PTHR39338">
    <property type="entry name" value="BLL5662 PROTEIN-RELATED"/>
    <property type="match status" value="1"/>
</dbReference>
<dbReference type="PANTHER" id="PTHR39338:SF6">
    <property type="entry name" value="BLL5662 PROTEIN"/>
    <property type="match status" value="1"/>
</dbReference>
<dbReference type="eggNOG" id="COG3552">
    <property type="taxonomic scope" value="Bacteria"/>
</dbReference>
<dbReference type="Gene3D" id="3.40.50.410">
    <property type="entry name" value="von Willebrand factor, type A domain"/>
    <property type="match status" value="1"/>
</dbReference>
<keyword evidence="2" id="KW-1185">Reference proteome</keyword>
<organism evidence="1 2">
    <name type="scientific">Lutibaculum baratangense AMV1</name>
    <dbReference type="NCBI Taxonomy" id="631454"/>
    <lineage>
        <taxon>Bacteria</taxon>
        <taxon>Pseudomonadati</taxon>
        <taxon>Pseudomonadota</taxon>
        <taxon>Alphaproteobacteria</taxon>
        <taxon>Hyphomicrobiales</taxon>
        <taxon>Tepidamorphaceae</taxon>
        <taxon>Lutibaculum</taxon>
    </lineage>
</organism>
<dbReference type="EMBL" id="AWXZ01000044">
    <property type="protein sequence ID" value="ESR22473.1"/>
    <property type="molecule type" value="Genomic_DNA"/>
</dbReference>
<dbReference type="Pfam" id="PF05762">
    <property type="entry name" value="VWA_CoxE"/>
    <property type="match status" value="1"/>
</dbReference>
<dbReference type="RefSeq" id="WP_023434305.1">
    <property type="nucleotide sequence ID" value="NZ_AWXZ01000044.1"/>
</dbReference>
<dbReference type="Proteomes" id="UP000017819">
    <property type="component" value="Unassembled WGS sequence"/>
</dbReference>
<dbReference type="AlphaFoldDB" id="V4T779"/>
<protein>
    <submittedName>
        <fullName evidence="1">Carbon monoxide oxidation accessory protein CoxE</fullName>
    </submittedName>
</protein>
<dbReference type="InterPro" id="IPR008912">
    <property type="entry name" value="Uncharacterised_CoxE"/>
</dbReference>
<proteinExistence type="predicted"/>
<dbReference type="PIRSF" id="PIRSF010256">
    <property type="entry name" value="CoxE_vWa"/>
    <property type="match status" value="1"/>
</dbReference>
<dbReference type="InterPro" id="IPR036465">
    <property type="entry name" value="vWFA_dom_sf"/>
</dbReference>
<dbReference type="CDD" id="cd00198">
    <property type="entry name" value="vWFA"/>
    <property type="match status" value="1"/>
</dbReference>
<gene>
    <name evidence="1" type="ORF">N177_4203</name>
</gene>
<dbReference type="STRING" id="631454.N177_4203"/>
<accession>V4T779</accession>
<evidence type="ECO:0000313" key="2">
    <source>
        <dbReference type="Proteomes" id="UP000017819"/>
    </source>
</evidence>
<evidence type="ECO:0000313" key="1">
    <source>
        <dbReference type="EMBL" id="ESR22473.1"/>
    </source>
</evidence>
<name>V4T779_9HYPH</name>
<dbReference type="PATRIC" id="fig|631454.5.peg.4147"/>
<reference evidence="1 2" key="1">
    <citation type="journal article" date="2014" name="Genome Announc.">
        <title>Draft Genome Sequence of Lutibaculum baratangense Strain AMV1T, Isolated from a Mud Volcano in Andamans, India.</title>
        <authorList>
            <person name="Singh A."/>
            <person name="Sreenivas A."/>
            <person name="Sathyanarayana Reddy G."/>
            <person name="Pinnaka A.K."/>
            <person name="Shivaji S."/>
        </authorList>
    </citation>
    <scope>NUCLEOTIDE SEQUENCE [LARGE SCALE GENOMIC DNA]</scope>
    <source>
        <strain evidence="1 2">AMV1</strain>
    </source>
</reference>